<dbReference type="Pfam" id="PF13302">
    <property type="entry name" value="Acetyltransf_3"/>
    <property type="match status" value="1"/>
</dbReference>
<dbReference type="PROSITE" id="PS51186">
    <property type="entry name" value="GNAT"/>
    <property type="match status" value="1"/>
</dbReference>
<dbReference type="RefSeq" id="WP_257857183.1">
    <property type="nucleotide sequence ID" value="NZ_CP102514.1"/>
</dbReference>
<keyword evidence="4" id="KW-1185">Reference proteome</keyword>
<dbReference type="EMBL" id="CP102514">
    <property type="protein sequence ID" value="UUY50912.1"/>
    <property type="molecule type" value="Genomic_DNA"/>
</dbReference>
<name>A0ABY5Q413_9ACTN</name>
<sequence>MTNDQNVADGADMGSTTGDPGDRSAGGPQDALVGERVRLEPLTHRHHDGLCEAVQDGKLWELPVTIVPHPDEVRGFIDDALAARAAGTQIPYATVDAATGRIAGSTRLMAISTPFRRLEIGFTFLGASRQGTGLNTEAKLLMLTHAFEAMSMNRVEFLTDVRNARSRAAIAGLGATHEGVLRHHMVMRDGWIRDTAVYSITRPEWPAAKRQLTARLAARG</sequence>
<feature type="domain" description="N-acetyltransferase" evidence="2">
    <location>
        <begin position="37"/>
        <end position="203"/>
    </location>
</feature>
<evidence type="ECO:0000313" key="3">
    <source>
        <dbReference type="EMBL" id="UUY50912.1"/>
    </source>
</evidence>
<dbReference type="Proteomes" id="UP001057738">
    <property type="component" value="Chromosome"/>
</dbReference>
<feature type="region of interest" description="Disordered" evidence="1">
    <location>
        <begin position="1"/>
        <end position="29"/>
    </location>
</feature>
<proteinExistence type="predicted"/>
<reference evidence="3" key="1">
    <citation type="submission" date="2022-08" db="EMBL/GenBank/DDBJ databases">
        <authorList>
            <person name="Tian L."/>
        </authorList>
    </citation>
    <scope>NUCLEOTIDE SEQUENCE</scope>
    <source>
        <strain evidence="3">CM253</strain>
    </source>
</reference>
<evidence type="ECO:0000256" key="1">
    <source>
        <dbReference type="SAM" id="MobiDB-lite"/>
    </source>
</evidence>
<dbReference type="PANTHER" id="PTHR43610">
    <property type="entry name" value="BLL6696 PROTEIN"/>
    <property type="match status" value="1"/>
</dbReference>
<protein>
    <submittedName>
        <fullName evidence="3">GNAT family N-acetyltransferase</fullName>
    </submittedName>
</protein>
<accession>A0ABY5Q413</accession>
<organism evidence="3 4">
    <name type="scientific">Streptomyces yangpuensis</name>
    <dbReference type="NCBI Taxonomy" id="1648182"/>
    <lineage>
        <taxon>Bacteria</taxon>
        <taxon>Bacillati</taxon>
        <taxon>Actinomycetota</taxon>
        <taxon>Actinomycetes</taxon>
        <taxon>Kitasatosporales</taxon>
        <taxon>Streptomycetaceae</taxon>
        <taxon>Streptomyces</taxon>
    </lineage>
</organism>
<evidence type="ECO:0000259" key="2">
    <source>
        <dbReference type="PROSITE" id="PS51186"/>
    </source>
</evidence>
<dbReference type="InterPro" id="IPR000182">
    <property type="entry name" value="GNAT_dom"/>
</dbReference>
<dbReference type="SUPFAM" id="SSF55729">
    <property type="entry name" value="Acyl-CoA N-acyltransferases (Nat)"/>
    <property type="match status" value="1"/>
</dbReference>
<dbReference type="Gene3D" id="3.40.630.30">
    <property type="match status" value="1"/>
</dbReference>
<gene>
    <name evidence="3" type="ORF">NRK68_28985</name>
</gene>
<dbReference type="InterPro" id="IPR016181">
    <property type="entry name" value="Acyl_CoA_acyltransferase"/>
</dbReference>
<dbReference type="GeneID" id="95577562"/>
<dbReference type="PANTHER" id="PTHR43610:SF1">
    <property type="entry name" value="N-ACETYLTRANSFERASE DOMAIN-CONTAINING PROTEIN"/>
    <property type="match status" value="1"/>
</dbReference>
<evidence type="ECO:0000313" key="4">
    <source>
        <dbReference type="Proteomes" id="UP001057738"/>
    </source>
</evidence>